<sequence length="79" mass="8230">MVRPCPNDCAGPEWWNPYGVELVDDDGGNMPPPVAEYGGIVELADGTPVEVGLSPSDELLLGGVSRLPTLVKEVAVGPD</sequence>
<comment type="caution">
    <text evidence="1">The sequence shown here is derived from an EMBL/GenBank/DDBJ whole genome shotgun (WGS) entry which is preliminary data.</text>
</comment>
<name>A0A9W7W602_9PEZI</name>
<evidence type="ECO:0000313" key="2">
    <source>
        <dbReference type="Proteomes" id="UP001138500"/>
    </source>
</evidence>
<dbReference type="Proteomes" id="UP001138500">
    <property type="component" value="Unassembled WGS sequence"/>
</dbReference>
<gene>
    <name evidence="1" type="ORF">Tdes44962_MAKER07368</name>
</gene>
<proteinExistence type="predicted"/>
<accession>A0A9W7W602</accession>
<keyword evidence="2" id="KW-1185">Reference proteome</keyword>
<dbReference type="AlphaFoldDB" id="A0A9W7W602"/>
<organism evidence="1 2">
    <name type="scientific">Teratosphaeria destructans</name>
    <dbReference type="NCBI Taxonomy" id="418781"/>
    <lineage>
        <taxon>Eukaryota</taxon>
        <taxon>Fungi</taxon>
        <taxon>Dikarya</taxon>
        <taxon>Ascomycota</taxon>
        <taxon>Pezizomycotina</taxon>
        <taxon>Dothideomycetes</taxon>
        <taxon>Dothideomycetidae</taxon>
        <taxon>Mycosphaerellales</taxon>
        <taxon>Teratosphaeriaceae</taxon>
        <taxon>Teratosphaeria</taxon>
    </lineage>
</organism>
<dbReference type="EMBL" id="RIBY02000336">
    <property type="protein sequence ID" value="KAH9843470.1"/>
    <property type="molecule type" value="Genomic_DNA"/>
</dbReference>
<evidence type="ECO:0000313" key="1">
    <source>
        <dbReference type="EMBL" id="KAH9843470.1"/>
    </source>
</evidence>
<protein>
    <submittedName>
        <fullName evidence="1">Uncharacterized protein</fullName>
    </submittedName>
</protein>
<reference evidence="1 2" key="1">
    <citation type="journal article" date="2018" name="IMA Fungus">
        <title>IMA Genome-F 10: Nine draft genome sequences of Claviceps purpurea s.lat., including C. arundinis, C. humidiphila, and C. cf. spartinae, pseudomolecules for the pitch canker pathogen Fusarium circinatum, draft genome of Davidsoniella eucalypti, Grosmannia galeiformis, Quambalaria eucalypti, and Teratosphaeria destructans.</title>
        <authorList>
            <person name="Wingfield B.D."/>
            <person name="Liu M."/>
            <person name="Nguyen H.D."/>
            <person name="Lane F.A."/>
            <person name="Morgan S.W."/>
            <person name="De Vos L."/>
            <person name="Wilken P.M."/>
            <person name="Duong T.A."/>
            <person name="Aylward J."/>
            <person name="Coetzee M.P."/>
            <person name="Dadej K."/>
            <person name="De Beer Z.W."/>
            <person name="Findlay W."/>
            <person name="Havenga M."/>
            <person name="Kolarik M."/>
            <person name="Menzies J.G."/>
            <person name="Naidoo K."/>
            <person name="Pochopski O."/>
            <person name="Shoukouhi P."/>
            <person name="Santana Q.C."/>
            <person name="Seifert K.A."/>
            <person name="Soal N."/>
            <person name="Steenkamp E.T."/>
            <person name="Tatham C.T."/>
            <person name="van der Nest M.A."/>
            <person name="Wingfield M.J."/>
        </authorList>
    </citation>
    <scope>NUCLEOTIDE SEQUENCE [LARGE SCALE GENOMIC DNA]</scope>
    <source>
        <strain evidence="1">CMW44962</strain>
    </source>
</reference>
<reference evidence="1 2" key="2">
    <citation type="journal article" date="2021" name="Curr. Genet.">
        <title>Genetic response to nitrogen starvation in the aggressive Eucalyptus foliar pathogen Teratosphaeria destructans.</title>
        <authorList>
            <person name="Havenga M."/>
            <person name="Wingfield B.D."/>
            <person name="Wingfield M.J."/>
            <person name="Dreyer L.L."/>
            <person name="Roets F."/>
            <person name="Aylward J."/>
        </authorList>
    </citation>
    <scope>NUCLEOTIDE SEQUENCE [LARGE SCALE GENOMIC DNA]</scope>
    <source>
        <strain evidence="1">CMW44962</strain>
    </source>
</reference>